<protein>
    <submittedName>
        <fullName evidence="1">Uncharacterized protein</fullName>
    </submittedName>
</protein>
<name>A0AAP0IEM2_9MAGN</name>
<accession>A0AAP0IEM2</accession>
<proteinExistence type="predicted"/>
<reference evidence="1 2" key="1">
    <citation type="submission" date="2024-01" db="EMBL/GenBank/DDBJ databases">
        <title>Genome assemblies of Stephania.</title>
        <authorList>
            <person name="Yang L."/>
        </authorList>
    </citation>
    <scope>NUCLEOTIDE SEQUENCE [LARGE SCALE GENOMIC DNA]</scope>
    <source>
        <strain evidence="1">YNDBR</strain>
        <tissue evidence="1">Leaf</tissue>
    </source>
</reference>
<evidence type="ECO:0000313" key="2">
    <source>
        <dbReference type="Proteomes" id="UP001420932"/>
    </source>
</evidence>
<gene>
    <name evidence="1" type="ORF">Syun_020512</name>
</gene>
<dbReference type="EMBL" id="JBBNAF010000009">
    <property type="protein sequence ID" value="KAK9113715.1"/>
    <property type="molecule type" value="Genomic_DNA"/>
</dbReference>
<dbReference type="Proteomes" id="UP001420932">
    <property type="component" value="Unassembled WGS sequence"/>
</dbReference>
<organism evidence="1 2">
    <name type="scientific">Stephania yunnanensis</name>
    <dbReference type="NCBI Taxonomy" id="152371"/>
    <lineage>
        <taxon>Eukaryota</taxon>
        <taxon>Viridiplantae</taxon>
        <taxon>Streptophyta</taxon>
        <taxon>Embryophyta</taxon>
        <taxon>Tracheophyta</taxon>
        <taxon>Spermatophyta</taxon>
        <taxon>Magnoliopsida</taxon>
        <taxon>Ranunculales</taxon>
        <taxon>Menispermaceae</taxon>
        <taxon>Menispermoideae</taxon>
        <taxon>Cissampelideae</taxon>
        <taxon>Stephania</taxon>
    </lineage>
</organism>
<comment type="caution">
    <text evidence="1">The sequence shown here is derived from an EMBL/GenBank/DDBJ whole genome shotgun (WGS) entry which is preliminary data.</text>
</comment>
<evidence type="ECO:0000313" key="1">
    <source>
        <dbReference type="EMBL" id="KAK9113715.1"/>
    </source>
</evidence>
<sequence length="59" mass="6536">MTFNTHTHPPPLKFTPHELSPPPLARLLPLSLSLSSATSPTFAFLFETRRSSVVTSMIE</sequence>
<keyword evidence="2" id="KW-1185">Reference proteome</keyword>
<dbReference type="AlphaFoldDB" id="A0AAP0IEM2"/>